<reference evidence="5" key="1">
    <citation type="journal article" date="2019" name="Int. J. Syst. Evol. Microbiol.">
        <title>The Global Catalogue of Microorganisms (GCM) 10K type strain sequencing project: providing services to taxonomists for standard genome sequencing and annotation.</title>
        <authorList>
            <consortium name="The Broad Institute Genomics Platform"/>
            <consortium name="The Broad Institute Genome Sequencing Center for Infectious Disease"/>
            <person name="Wu L."/>
            <person name="Ma J."/>
        </authorList>
    </citation>
    <scope>NUCLEOTIDE SEQUENCE [LARGE SCALE GENOMIC DNA]</scope>
    <source>
        <strain evidence="5">JCM 17388</strain>
    </source>
</reference>
<dbReference type="Proteomes" id="UP001501251">
    <property type="component" value="Unassembled WGS sequence"/>
</dbReference>
<evidence type="ECO:0000313" key="5">
    <source>
        <dbReference type="Proteomes" id="UP001501251"/>
    </source>
</evidence>
<evidence type="ECO:0000259" key="3">
    <source>
        <dbReference type="Pfam" id="PF20177"/>
    </source>
</evidence>
<dbReference type="Pfam" id="PF20177">
    <property type="entry name" value="DUF6542"/>
    <property type="match status" value="1"/>
</dbReference>
<feature type="transmembrane region" description="Helical" evidence="2">
    <location>
        <begin position="37"/>
        <end position="56"/>
    </location>
</feature>
<dbReference type="InterPro" id="IPR046672">
    <property type="entry name" value="DUF6542"/>
</dbReference>
<gene>
    <name evidence="4" type="ORF">GCM10022252_58610</name>
</gene>
<evidence type="ECO:0000256" key="2">
    <source>
        <dbReference type="SAM" id="Phobius"/>
    </source>
</evidence>
<feature type="region of interest" description="Disordered" evidence="1">
    <location>
        <begin position="137"/>
        <end position="178"/>
    </location>
</feature>
<keyword evidence="2" id="KW-0472">Membrane</keyword>
<evidence type="ECO:0000256" key="1">
    <source>
        <dbReference type="SAM" id="MobiDB-lite"/>
    </source>
</evidence>
<dbReference type="EMBL" id="BAABAQ010000012">
    <property type="protein sequence ID" value="GAA4202446.1"/>
    <property type="molecule type" value="Genomic_DNA"/>
</dbReference>
<feature type="transmembrane region" description="Helical" evidence="2">
    <location>
        <begin position="99"/>
        <end position="121"/>
    </location>
</feature>
<comment type="caution">
    <text evidence="4">The sequence shown here is derived from an EMBL/GenBank/DDBJ whole genome shotgun (WGS) entry which is preliminary data.</text>
</comment>
<name>A0ABP8BAV6_9ACTN</name>
<keyword evidence="2" id="KW-0812">Transmembrane</keyword>
<dbReference type="RefSeq" id="WP_344921337.1">
    <property type="nucleotide sequence ID" value="NZ_BAABAQ010000012.1"/>
</dbReference>
<sequence>MSELDRTAGIRLTVRGALAFVLASTLVGSVLQALLGVTALTGVAFVAGCVAAASLVNRRDLLSLVVSPPLVFFVTTAFIEAVRSLFAATPVQAFGLGMYTALSQGAPWLFGGSFLVLVIAWRRGLTRCVRELREELRASKASVPRPRSGGDGSGGTAFAPEPEGYFEPKVYGTPREGQ</sequence>
<organism evidence="4 5">
    <name type="scientific">Streptosporangium oxazolinicum</name>
    <dbReference type="NCBI Taxonomy" id="909287"/>
    <lineage>
        <taxon>Bacteria</taxon>
        <taxon>Bacillati</taxon>
        <taxon>Actinomycetota</taxon>
        <taxon>Actinomycetes</taxon>
        <taxon>Streptosporangiales</taxon>
        <taxon>Streptosporangiaceae</taxon>
        <taxon>Streptosporangium</taxon>
    </lineage>
</organism>
<proteinExistence type="predicted"/>
<feature type="transmembrane region" description="Helical" evidence="2">
    <location>
        <begin position="12"/>
        <end position="31"/>
    </location>
</feature>
<feature type="transmembrane region" description="Helical" evidence="2">
    <location>
        <begin position="61"/>
        <end position="79"/>
    </location>
</feature>
<keyword evidence="5" id="KW-1185">Reference proteome</keyword>
<feature type="domain" description="DUF6542" evidence="3">
    <location>
        <begin position="11"/>
        <end position="126"/>
    </location>
</feature>
<accession>A0ABP8BAV6</accession>
<protein>
    <recommendedName>
        <fullName evidence="3">DUF6542 domain-containing protein</fullName>
    </recommendedName>
</protein>
<evidence type="ECO:0000313" key="4">
    <source>
        <dbReference type="EMBL" id="GAA4202446.1"/>
    </source>
</evidence>
<keyword evidence="2" id="KW-1133">Transmembrane helix</keyword>